<name>A0A9W4IXV1_9EURO</name>
<dbReference type="GO" id="GO:0046873">
    <property type="term" value="F:metal ion transmembrane transporter activity"/>
    <property type="evidence" value="ECO:0007669"/>
    <property type="project" value="InterPro"/>
</dbReference>
<evidence type="ECO:0000313" key="6">
    <source>
        <dbReference type="EMBL" id="CAG8365878.1"/>
    </source>
</evidence>
<reference evidence="6" key="1">
    <citation type="submission" date="2021-07" db="EMBL/GenBank/DDBJ databases">
        <authorList>
            <person name="Branca A.L. A."/>
        </authorList>
    </citation>
    <scope>NUCLEOTIDE SEQUENCE</scope>
</reference>
<protein>
    <recommendedName>
        <fullName evidence="8">Mg2+ transporter protein, CorA-like/Zinc transport protein ZntB</fullName>
    </recommendedName>
</protein>
<evidence type="ECO:0008006" key="8">
    <source>
        <dbReference type="Google" id="ProtNLM"/>
    </source>
</evidence>
<evidence type="ECO:0000256" key="5">
    <source>
        <dbReference type="SAM" id="Phobius"/>
    </source>
</evidence>
<gene>
    <name evidence="6" type="ORF">PSALAMII_LOCUS4383</name>
</gene>
<dbReference type="OrthoDB" id="5207033at2759"/>
<feature type="transmembrane region" description="Helical" evidence="5">
    <location>
        <begin position="255"/>
        <end position="277"/>
    </location>
</feature>
<feature type="transmembrane region" description="Helical" evidence="5">
    <location>
        <begin position="292"/>
        <end position="312"/>
    </location>
</feature>
<proteinExistence type="predicted"/>
<dbReference type="GO" id="GO:0016020">
    <property type="term" value="C:membrane"/>
    <property type="evidence" value="ECO:0007669"/>
    <property type="project" value="UniProtKB-SubCell"/>
</dbReference>
<dbReference type="InterPro" id="IPR045863">
    <property type="entry name" value="CorA_TM1_TM2"/>
</dbReference>
<comment type="caution">
    <text evidence="6">The sequence shown here is derived from an EMBL/GenBank/DDBJ whole genome shotgun (WGS) entry which is preliminary data.</text>
</comment>
<dbReference type="InterPro" id="IPR002523">
    <property type="entry name" value="MgTranspt_CorA/ZnTranspt_ZntB"/>
</dbReference>
<accession>A0A9W4IXV1</accession>
<comment type="subcellular location">
    <subcellularLocation>
        <location evidence="1">Membrane</location>
        <topology evidence="1">Multi-pass membrane protein</topology>
    </subcellularLocation>
</comment>
<dbReference type="AlphaFoldDB" id="A0A9W4IXV1"/>
<keyword evidence="2 5" id="KW-0812">Transmembrane</keyword>
<evidence type="ECO:0000256" key="2">
    <source>
        <dbReference type="ARBA" id="ARBA00022692"/>
    </source>
</evidence>
<sequence>MRESWWSDHYRKSNGYFGCETTRKAGKMTGVNTWSFFEVKQLPENMDYYWDKLNVFTRWVASTKQTIVVLFDPESAIRQLVTNSLLKFNPSLLEDPYWAYPTILDTVANRQESAVWLIRNQVREIEQKLPVPGAIPRAVPKPDYRKLHDIGRHAIHVCETLDVAVQTIESVQMHHLRFLHSNPEVNDLAVDQDVRAELEFHRSFIANLRHRSTSNEKRLRNEIQLAFNTVAQHNAGTSVEIGRAAQIDSSAMKTIAFVTLIFLPPTFISSLFSMSFFQCGPDNGWGVSNKFWLYWVFAIPITVATGVVWQYWHNLFPNADYKPAPVRAAELPVRSESVMPNLTIEDEKVWGLFSSN</sequence>
<dbReference type="Gene3D" id="1.20.58.340">
    <property type="entry name" value="Magnesium transport protein CorA, transmembrane region"/>
    <property type="match status" value="1"/>
</dbReference>
<evidence type="ECO:0000256" key="4">
    <source>
        <dbReference type="ARBA" id="ARBA00023136"/>
    </source>
</evidence>
<dbReference type="Pfam" id="PF01544">
    <property type="entry name" value="CorA"/>
    <property type="match status" value="1"/>
</dbReference>
<dbReference type="SUPFAM" id="SSF144083">
    <property type="entry name" value="Magnesium transport protein CorA, transmembrane region"/>
    <property type="match status" value="1"/>
</dbReference>
<evidence type="ECO:0000313" key="7">
    <source>
        <dbReference type="Proteomes" id="UP001152646"/>
    </source>
</evidence>
<evidence type="ECO:0000256" key="1">
    <source>
        <dbReference type="ARBA" id="ARBA00004141"/>
    </source>
</evidence>
<keyword evidence="4 5" id="KW-0472">Membrane</keyword>
<keyword evidence="3 5" id="KW-1133">Transmembrane helix</keyword>
<dbReference type="Proteomes" id="UP001152646">
    <property type="component" value="Unassembled WGS sequence"/>
</dbReference>
<organism evidence="6 7">
    <name type="scientific">Penicillium salamii</name>
    <dbReference type="NCBI Taxonomy" id="1612424"/>
    <lineage>
        <taxon>Eukaryota</taxon>
        <taxon>Fungi</taxon>
        <taxon>Dikarya</taxon>
        <taxon>Ascomycota</taxon>
        <taxon>Pezizomycotina</taxon>
        <taxon>Eurotiomycetes</taxon>
        <taxon>Eurotiomycetidae</taxon>
        <taxon>Eurotiales</taxon>
        <taxon>Aspergillaceae</taxon>
        <taxon>Penicillium</taxon>
    </lineage>
</organism>
<dbReference type="EMBL" id="CAJVPA010000166">
    <property type="protein sequence ID" value="CAG8365878.1"/>
    <property type="molecule type" value="Genomic_DNA"/>
</dbReference>
<evidence type="ECO:0000256" key="3">
    <source>
        <dbReference type="ARBA" id="ARBA00022989"/>
    </source>
</evidence>